<proteinExistence type="predicted"/>
<feature type="transmembrane region" description="Helical" evidence="1">
    <location>
        <begin position="12"/>
        <end position="32"/>
    </location>
</feature>
<evidence type="ECO:0000256" key="1">
    <source>
        <dbReference type="SAM" id="Phobius"/>
    </source>
</evidence>
<keyword evidence="1" id="KW-0472">Membrane</keyword>
<dbReference type="AlphaFoldDB" id="A0A2P2P9B5"/>
<keyword evidence="1" id="KW-1133">Transmembrane helix</keyword>
<protein>
    <submittedName>
        <fullName evidence="2">Uncharacterized protein</fullName>
    </submittedName>
</protein>
<keyword evidence="1" id="KW-0812">Transmembrane</keyword>
<organism evidence="2">
    <name type="scientific">Rhizophora mucronata</name>
    <name type="common">Asiatic mangrove</name>
    <dbReference type="NCBI Taxonomy" id="61149"/>
    <lineage>
        <taxon>Eukaryota</taxon>
        <taxon>Viridiplantae</taxon>
        <taxon>Streptophyta</taxon>
        <taxon>Embryophyta</taxon>
        <taxon>Tracheophyta</taxon>
        <taxon>Spermatophyta</taxon>
        <taxon>Magnoliopsida</taxon>
        <taxon>eudicotyledons</taxon>
        <taxon>Gunneridae</taxon>
        <taxon>Pentapetalae</taxon>
        <taxon>rosids</taxon>
        <taxon>fabids</taxon>
        <taxon>Malpighiales</taxon>
        <taxon>Rhizophoraceae</taxon>
        <taxon>Rhizophora</taxon>
    </lineage>
</organism>
<feature type="transmembrane region" description="Helical" evidence="1">
    <location>
        <begin position="38"/>
        <end position="60"/>
    </location>
</feature>
<sequence>MNNKIKELCKGTSSFFCYGICEVICSYLCNYICPQLPIQSTTCLFCTWLYRFVVFSYFIIFYQKKRHENSTANHVNLKCEYVKKKKKGLFEASSR</sequence>
<name>A0A2P2P9B5_RHIMU</name>
<reference evidence="2" key="1">
    <citation type="submission" date="2018-02" db="EMBL/GenBank/DDBJ databases">
        <title>Rhizophora mucronata_Transcriptome.</title>
        <authorList>
            <person name="Meera S.P."/>
            <person name="Sreeshan A."/>
            <person name="Augustine A."/>
        </authorList>
    </citation>
    <scope>NUCLEOTIDE SEQUENCE</scope>
    <source>
        <tissue evidence="2">Leaf</tissue>
    </source>
</reference>
<dbReference type="EMBL" id="GGEC01070872">
    <property type="protein sequence ID" value="MBX51356.1"/>
    <property type="molecule type" value="Transcribed_RNA"/>
</dbReference>
<evidence type="ECO:0000313" key="2">
    <source>
        <dbReference type="EMBL" id="MBX51356.1"/>
    </source>
</evidence>
<accession>A0A2P2P9B5</accession>